<dbReference type="RefSeq" id="XP_013902519.1">
    <property type="nucleotide sequence ID" value="XM_014047065.1"/>
</dbReference>
<proteinExistence type="predicted"/>
<dbReference type="PANTHER" id="PTHR13318">
    <property type="entry name" value="PARTNER OF PAIRED, ISOFORM B-RELATED"/>
    <property type="match status" value="1"/>
</dbReference>
<organism evidence="2 3">
    <name type="scientific">Monoraphidium neglectum</name>
    <dbReference type="NCBI Taxonomy" id="145388"/>
    <lineage>
        <taxon>Eukaryota</taxon>
        <taxon>Viridiplantae</taxon>
        <taxon>Chlorophyta</taxon>
        <taxon>core chlorophytes</taxon>
        <taxon>Chlorophyceae</taxon>
        <taxon>CS clade</taxon>
        <taxon>Sphaeropleales</taxon>
        <taxon>Selenastraceae</taxon>
        <taxon>Monoraphidium</taxon>
    </lineage>
</organism>
<dbReference type="GO" id="GO:0005930">
    <property type="term" value="C:axoneme"/>
    <property type="evidence" value="ECO:0007669"/>
    <property type="project" value="UniProtKB-SubCell"/>
</dbReference>
<reference evidence="2 3" key="1">
    <citation type="journal article" date="2013" name="BMC Genomics">
        <title>Reconstruction of the lipid metabolism for the microalga Monoraphidium neglectum from its genome sequence reveals characteristics suitable for biofuel production.</title>
        <authorList>
            <person name="Bogen C."/>
            <person name="Al-Dilaimi A."/>
            <person name="Albersmeier A."/>
            <person name="Wichmann J."/>
            <person name="Grundmann M."/>
            <person name="Rupp O."/>
            <person name="Lauersen K.J."/>
            <person name="Blifernez-Klassen O."/>
            <person name="Kalinowski J."/>
            <person name="Goesmann A."/>
            <person name="Mussgnug J.H."/>
            <person name="Kruse O."/>
        </authorList>
    </citation>
    <scope>NUCLEOTIDE SEQUENCE [LARGE SCALE GENOMIC DNA]</scope>
    <source>
        <strain evidence="2 3">SAG 48.87</strain>
    </source>
</reference>
<gene>
    <name evidence="2" type="ORF">MNEG_4462</name>
</gene>
<dbReference type="InterPro" id="IPR032675">
    <property type="entry name" value="LRR_dom_sf"/>
</dbReference>
<dbReference type="AlphaFoldDB" id="A0A0D2MKN9"/>
<protein>
    <submittedName>
        <fullName evidence="2">Uncharacterized protein</fullName>
    </submittedName>
</protein>
<evidence type="ECO:0000313" key="3">
    <source>
        <dbReference type="Proteomes" id="UP000054498"/>
    </source>
</evidence>
<dbReference type="GO" id="GO:0031146">
    <property type="term" value="P:SCF-dependent proteasomal ubiquitin-dependent protein catabolic process"/>
    <property type="evidence" value="ECO:0007669"/>
    <property type="project" value="TreeGrafter"/>
</dbReference>
<name>A0A0D2MKN9_9CHLO</name>
<dbReference type="PANTHER" id="PTHR13318:SF190">
    <property type="entry name" value="PARTNER OF PAIRED, ISOFORM B"/>
    <property type="match status" value="1"/>
</dbReference>
<dbReference type="Proteomes" id="UP000054498">
    <property type="component" value="Unassembled WGS sequence"/>
</dbReference>
<dbReference type="OrthoDB" id="10672330at2759"/>
<dbReference type="SUPFAM" id="SSF52047">
    <property type="entry name" value="RNI-like"/>
    <property type="match status" value="1"/>
</dbReference>
<dbReference type="Gene3D" id="3.80.10.10">
    <property type="entry name" value="Ribonuclease Inhibitor"/>
    <property type="match status" value="2"/>
</dbReference>
<dbReference type="EMBL" id="KK100839">
    <property type="protein sequence ID" value="KIZ03500.1"/>
    <property type="molecule type" value="Genomic_DNA"/>
</dbReference>
<comment type="subcellular location">
    <subcellularLocation>
        <location evidence="1">Cytoplasm</location>
        <location evidence="1">Cytoskeleton</location>
        <location evidence="1">Cilium axoneme</location>
    </subcellularLocation>
</comment>
<evidence type="ECO:0000313" key="2">
    <source>
        <dbReference type="EMBL" id="KIZ03500.1"/>
    </source>
</evidence>
<dbReference type="KEGG" id="mng:MNEG_4462"/>
<evidence type="ECO:0000256" key="1">
    <source>
        <dbReference type="ARBA" id="ARBA00004430"/>
    </source>
</evidence>
<sequence>MTLSQLLLSASLRLPPRGVRRLVLTHAGRRVGGLGNLTAQLPGFVEVELSGCGCALAGLGALLSPLPALSSVSLSRCGLGGGGAAGGAGALAPLAFAGASLTELRLSFVALGPEGLAGLSALPRLRRLALRGVRQPRLQLRHVSALGSLEDLEISGVETAPLLEGAGGEGGLQAAGGQGPHGGDLGGVGDLGVAAGLVADEEGAEGAVAAEQPPAVQLAGAAGGGGTGPEAAHLDDLAAALSRLRGLRRLRVRRLRGTGGAVEGALAELSALTSLALEDADLADGALPLCWAAWACGLVELKVRSFCYARPWPGPPLAALTRLEAAGAFRAPERFLGGFAPNLGLLDVGGIDWGRGPPAAGFSFGTAGDGCGLHTLRPPPPPPPSPTLTMEQEGDRAALLLRLTRCSSLHLAHLGSRRLAGVLPHALCLWTGLRELSLERVTSGLDDTALRLLLAPHASTLEALSLVGCRGVTWRGVRALGALQRLRRLRLAHQYEVTTASVIAAARACGLTELHLSDLFASCSCHGGASWRAHAADAFALGAH</sequence>
<accession>A0A0D2MKN9</accession>
<dbReference type="GO" id="GO:0019005">
    <property type="term" value="C:SCF ubiquitin ligase complex"/>
    <property type="evidence" value="ECO:0007669"/>
    <property type="project" value="TreeGrafter"/>
</dbReference>
<keyword evidence="3" id="KW-1185">Reference proteome</keyword>
<dbReference type="GeneID" id="25737339"/>